<protein>
    <recommendedName>
        <fullName evidence="2">ribonuclease H</fullName>
        <ecNumber evidence="2">3.1.26.4</ecNumber>
    </recommendedName>
</protein>
<dbReference type="EC" id="3.1.26.4" evidence="2"/>
<dbReference type="InterPro" id="IPR043128">
    <property type="entry name" value="Rev_trsase/Diguanyl_cyclase"/>
</dbReference>
<name>A0ABD1JRC9_9TELE</name>
<dbReference type="PANTHER" id="PTHR24559">
    <property type="entry name" value="TRANSPOSON TY3-I GAG-POL POLYPROTEIN"/>
    <property type="match status" value="1"/>
</dbReference>
<dbReference type="CDD" id="cd01647">
    <property type="entry name" value="RT_LTR"/>
    <property type="match status" value="1"/>
</dbReference>
<feature type="domain" description="Reverse transcriptase" evidence="3">
    <location>
        <begin position="93"/>
        <end position="167"/>
    </location>
</feature>
<evidence type="ECO:0000313" key="5">
    <source>
        <dbReference type="Proteomes" id="UP001591681"/>
    </source>
</evidence>
<dbReference type="GO" id="GO:0004523">
    <property type="term" value="F:RNA-DNA hybrid ribonuclease activity"/>
    <property type="evidence" value="ECO:0007669"/>
    <property type="project" value="UniProtKB-EC"/>
</dbReference>
<dbReference type="Proteomes" id="UP001591681">
    <property type="component" value="Unassembled WGS sequence"/>
</dbReference>
<dbReference type="InterPro" id="IPR053134">
    <property type="entry name" value="RNA-dir_DNA_polymerase"/>
</dbReference>
<dbReference type="PANTHER" id="PTHR24559:SF444">
    <property type="entry name" value="REVERSE TRANSCRIPTASE DOMAIN-CONTAINING PROTEIN"/>
    <property type="match status" value="1"/>
</dbReference>
<keyword evidence="5" id="KW-1185">Reference proteome</keyword>
<evidence type="ECO:0000256" key="2">
    <source>
        <dbReference type="ARBA" id="ARBA00012180"/>
    </source>
</evidence>
<gene>
    <name evidence="4" type="ORF">ACEWY4_014114</name>
</gene>
<comment type="similarity">
    <text evidence="1">Belongs to the beta type-B retroviral polymerase family. HERV class-II K(HML-2) pol subfamily.</text>
</comment>
<evidence type="ECO:0000313" key="4">
    <source>
        <dbReference type="EMBL" id="KAL2089426.1"/>
    </source>
</evidence>
<accession>A0ABD1JRC9</accession>
<organism evidence="4 5">
    <name type="scientific">Coilia grayii</name>
    <name type="common">Gray's grenadier anchovy</name>
    <dbReference type="NCBI Taxonomy" id="363190"/>
    <lineage>
        <taxon>Eukaryota</taxon>
        <taxon>Metazoa</taxon>
        <taxon>Chordata</taxon>
        <taxon>Craniata</taxon>
        <taxon>Vertebrata</taxon>
        <taxon>Euteleostomi</taxon>
        <taxon>Actinopterygii</taxon>
        <taxon>Neopterygii</taxon>
        <taxon>Teleostei</taxon>
        <taxon>Clupei</taxon>
        <taxon>Clupeiformes</taxon>
        <taxon>Clupeoidei</taxon>
        <taxon>Engraulidae</taxon>
        <taxon>Coilinae</taxon>
        <taxon>Coilia</taxon>
    </lineage>
</organism>
<dbReference type="InterPro" id="IPR000477">
    <property type="entry name" value="RT_dom"/>
</dbReference>
<sequence>MVSRCEVEIQIAGHPVVPSVWFAEIPEQCLLVMDFLCDGAAVIDLGTASLKLSGLPAVPLSFSSTPLAAEQCLEKMKVIEPSESPWASTVVLVPKKHGNWQFCVDFRWLNDVTTKDSYPLAQIDESLDQVASSQWFSFLDLRSGYWQVPLCADARPKTAFTTGSGLWQFKTMRLGHDLVITRIAQAGLKLHPEKCKLLSPSSDISTEGMVQEEPKEEPAVVQCRAILPHSNLAWAAEQQRDPDLLVVIGWLESGQRPSWESTAAHGLTELNTQRQVMGGDPQGPMRKVIPRPWSLEVSWVHLEVLNTQGAAWAECLPTSGRRGEVGNVTGGGKLLDFRQS</sequence>
<dbReference type="EMBL" id="JBHFQA010000012">
    <property type="protein sequence ID" value="KAL2089426.1"/>
    <property type="molecule type" value="Genomic_DNA"/>
</dbReference>
<evidence type="ECO:0000259" key="3">
    <source>
        <dbReference type="Pfam" id="PF00078"/>
    </source>
</evidence>
<evidence type="ECO:0000256" key="1">
    <source>
        <dbReference type="ARBA" id="ARBA00010879"/>
    </source>
</evidence>
<proteinExistence type="inferred from homology"/>
<comment type="caution">
    <text evidence="4">The sequence shown here is derived from an EMBL/GenBank/DDBJ whole genome shotgun (WGS) entry which is preliminary data.</text>
</comment>
<dbReference type="InterPro" id="IPR043502">
    <property type="entry name" value="DNA/RNA_pol_sf"/>
</dbReference>
<dbReference type="Gene3D" id="3.10.10.10">
    <property type="entry name" value="HIV Type 1 Reverse Transcriptase, subunit A, domain 1"/>
    <property type="match status" value="1"/>
</dbReference>
<dbReference type="AlphaFoldDB" id="A0ABD1JRC9"/>
<reference evidence="4 5" key="1">
    <citation type="submission" date="2024-09" db="EMBL/GenBank/DDBJ databases">
        <title>A chromosome-level genome assembly of Gray's grenadier anchovy, Coilia grayii.</title>
        <authorList>
            <person name="Fu Z."/>
        </authorList>
    </citation>
    <scope>NUCLEOTIDE SEQUENCE [LARGE SCALE GENOMIC DNA]</scope>
    <source>
        <strain evidence="4">G4</strain>
        <tissue evidence="4">Muscle</tissue>
    </source>
</reference>
<dbReference type="Gene3D" id="3.30.70.270">
    <property type="match status" value="1"/>
</dbReference>
<dbReference type="Pfam" id="PF00078">
    <property type="entry name" value="RVT_1"/>
    <property type="match status" value="1"/>
</dbReference>
<dbReference type="SUPFAM" id="SSF56672">
    <property type="entry name" value="DNA/RNA polymerases"/>
    <property type="match status" value="1"/>
</dbReference>